<evidence type="ECO:0000313" key="1">
    <source>
        <dbReference type="EMBL" id="NVD42881.1"/>
    </source>
</evidence>
<keyword evidence="2" id="KW-1185">Reference proteome</keyword>
<accession>A0A7Y6QC44</accession>
<dbReference type="Proteomes" id="UP000520198">
    <property type="component" value="Unassembled WGS sequence"/>
</dbReference>
<sequence length="244" mass="26870">MAEKLAAKIRYRLKKPAKREGHAQRRVIESVAVDLNALLASVVEVFTDLQKESFASPEERRRYDLGIACMLLSRLLVRQLLDYANPRQLRPVNIDVAQFLASLEPALRSALSTDVCPRFEVPRNLPPIYCDQQLMVRALLSLVLDARTGMPNGGEVVISAGVDLLTEPIRPMIRLSVSKRNEREYSSRAGGKEYCSVESAMRGMAVVRHIVENQGGKFAIGGCLHAPPGVHVWLPIGSTTAASA</sequence>
<dbReference type="RefSeq" id="WP_176356225.1">
    <property type="nucleotide sequence ID" value="NZ_JABWDU010000011.1"/>
</dbReference>
<dbReference type="InterPro" id="IPR036890">
    <property type="entry name" value="HATPase_C_sf"/>
</dbReference>
<dbReference type="Gene3D" id="3.30.565.10">
    <property type="entry name" value="Histidine kinase-like ATPase, C-terminal domain"/>
    <property type="match status" value="1"/>
</dbReference>
<evidence type="ECO:0000313" key="2">
    <source>
        <dbReference type="Proteomes" id="UP000520198"/>
    </source>
</evidence>
<protein>
    <submittedName>
        <fullName evidence="1">Uncharacterized protein</fullName>
    </submittedName>
</protein>
<name>A0A7Y6QC44_9HYPH</name>
<organism evidence="1 2">
    <name type="scientific">Ensifer oleiphilus</name>
    <dbReference type="NCBI Taxonomy" id="2742698"/>
    <lineage>
        <taxon>Bacteria</taxon>
        <taxon>Pseudomonadati</taxon>
        <taxon>Pseudomonadota</taxon>
        <taxon>Alphaproteobacteria</taxon>
        <taxon>Hyphomicrobiales</taxon>
        <taxon>Rhizobiaceae</taxon>
        <taxon>Sinorhizobium/Ensifer group</taxon>
        <taxon>Ensifer</taxon>
    </lineage>
</organism>
<gene>
    <name evidence="1" type="ORF">HT585_28850</name>
</gene>
<dbReference type="EMBL" id="JABWDU010000011">
    <property type="protein sequence ID" value="NVD42881.1"/>
    <property type="molecule type" value="Genomic_DNA"/>
</dbReference>
<comment type="caution">
    <text evidence="1">The sequence shown here is derived from an EMBL/GenBank/DDBJ whole genome shotgun (WGS) entry which is preliminary data.</text>
</comment>
<dbReference type="AlphaFoldDB" id="A0A7Y6QC44"/>
<reference evidence="1 2" key="1">
    <citation type="submission" date="2020-06" db="EMBL/GenBank/DDBJ databases">
        <authorList>
            <person name="Grouzdev D.S."/>
        </authorList>
    </citation>
    <scope>NUCLEOTIDE SEQUENCE [LARGE SCALE GENOMIC DNA]</scope>
    <source>
        <strain evidence="1 2">HO-A22</strain>
    </source>
</reference>
<proteinExistence type="predicted"/>
<dbReference type="SUPFAM" id="SSF55874">
    <property type="entry name" value="ATPase domain of HSP90 chaperone/DNA topoisomerase II/histidine kinase"/>
    <property type="match status" value="1"/>
</dbReference>